<organism evidence="11 12">
    <name type="scientific">Miscanthus lutarioriparius</name>
    <dbReference type="NCBI Taxonomy" id="422564"/>
    <lineage>
        <taxon>Eukaryota</taxon>
        <taxon>Viridiplantae</taxon>
        <taxon>Streptophyta</taxon>
        <taxon>Embryophyta</taxon>
        <taxon>Tracheophyta</taxon>
        <taxon>Spermatophyta</taxon>
        <taxon>Magnoliopsida</taxon>
        <taxon>Liliopsida</taxon>
        <taxon>Poales</taxon>
        <taxon>Poaceae</taxon>
        <taxon>PACMAD clade</taxon>
        <taxon>Panicoideae</taxon>
        <taxon>Andropogonodae</taxon>
        <taxon>Andropogoneae</taxon>
        <taxon>Saccharinae</taxon>
        <taxon>Miscanthus</taxon>
    </lineage>
</organism>
<evidence type="ECO:0000259" key="9">
    <source>
        <dbReference type="Pfam" id="PF05699"/>
    </source>
</evidence>
<dbReference type="InterPro" id="IPR012337">
    <property type="entry name" value="RNaseH-like_sf"/>
</dbReference>
<dbReference type="EMBL" id="CAJGYO010000007">
    <property type="protein sequence ID" value="CAD6247000.1"/>
    <property type="molecule type" value="Genomic_DNA"/>
</dbReference>
<comment type="caution">
    <text evidence="11">The sequence shown here is derived from an EMBL/GenBank/DDBJ whole genome shotgun (WGS) entry which is preliminary data.</text>
</comment>
<gene>
    <name evidence="11" type="ORF">NCGR_LOCUS31231</name>
</gene>
<evidence type="ECO:0000256" key="4">
    <source>
        <dbReference type="ARBA" id="ARBA00022833"/>
    </source>
</evidence>
<evidence type="ECO:0000256" key="8">
    <source>
        <dbReference type="SAM" id="Phobius"/>
    </source>
</evidence>
<dbReference type="SUPFAM" id="SSF53098">
    <property type="entry name" value="Ribonuclease H-like"/>
    <property type="match status" value="1"/>
</dbReference>
<name>A0A811PQZ8_9POAL</name>
<evidence type="ECO:0000313" key="11">
    <source>
        <dbReference type="EMBL" id="CAD6247000.1"/>
    </source>
</evidence>
<keyword evidence="8" id="KW-1133">Transmembrane helix</keyword>
<dbReference type="Pfam" id="PF14372">
    <property type="entry name" value="hAT-like_RNase-H"/>
    <property type="match status" value="1"/>
</dbReference>
<proteinExistence type="predicted"/>
<keyword evidence="8" id="KW-0472">Membrane</keyword>
<dbReference type="GO" id="GO:0046983">
    <property type="term" value="F:protein dimerization activity"/>
    <property type="evidence" value="ECO:0007669"/>
    <property type="project" value="InterPro"/>
</dbReference>
<protein>
    <recommendedName>
        <fullName evidence="13">HAT C-terminal dimerisation domain-containing protein</fullName>
    </recommendedName>
</protein>
<dbReference type="OrthoDB" id="10023994at2759"/>
<feature type="compositionally biased region" description="Basic and acidic residues" evidence="7">
    <location>
        <begin position="46"/>
        <end position="58"/>
    </location>
</feature>
<accession>A0A811PQZ8</accession>
<dbReference type="InterPro" id="IPR052035">
    <property type="entry name" value="ZnF_BED_domain_contain"/>
</dbReference>
<dbReference type="Proteomes" id="UP000604825">
    <property type="component" value="Unassembled WGS sequence"/>
</dbReference>
<dbReference type="Pfam" id="PF05699">
    <property type="entry name" value="Dimer_Tnp_hAT"/>
    <property type="match status" value="1"/>
</dbReference>
<keyword evidence="12" id="KW-1185">Reference proteome</keyword>
<feature type="region of interest" description="Disordered" evidence="7">
    <location>
        <begin position="99"/>
        <end position="121"/>
    </location>
</feature>
<evidence type="ECO:0000256" key="7">
    <source>
        <dbReference type="SAM" id="MobiDB-lite"/>
    </source>
</evidence>
<feature type="compositionally biased region" description="Acidic residues" evidence="7">
    <location>
        <begin position="25"/>
        <end position="34"/>
    </location>
</feature>
<evidence type="ECO:0000256" key="6">
    <source>
        <dbReference type="ARBA" id="ARBA00023242"/>
    </source>
</evidence>
<dbReference type="InterPro" id="IPR008906">
    <property type="entry name" value="HATC_C_dom"/>
</dbReference>
<keyword evidence="5" id="KW-0238">DNA-binding</keyword>
<feature type="transmembrane region" description="Helical" evidence="8">
    <location>
        <begin position="69"/>
        <end position="91"/>
    </location>
</feature>
<keyword evidence="8" id="KW-0812">Transmembrane</keyword>
<evidence type="ECO:0008006" key="13">
    <source>
        <dbReference type="Google" id="ProtNLM"/>
    </source>
</evidence>
<comment type="subcellular location">
    <subcellularLocation>
        <location evidence="1">Nucleus</location>
    </subcellularLocation>
</comment>
<sequence length="667" mass="76185">MYVPGTSIPQTEEGGEQEQLGSSSDSDEEDDGEQRDDGHVASASTTERHVVAPAERRTRSGTPHRSTHFVVFITLIPTLTGIHNAISLTSVKKRRLKKRRLTSVQLQRPSSHPSSSVEKNPTFDQDMSLELLTKALVSNLCSFSLTSTTNYRRFLAGICPTYDMVSESAIQEKFLSIFQNQKLKLKEEISLAPGGCFLTLAKWVLGTKYFLCVTVHFIDKEWNMIRRIIRCSIAGIKEESMDGYTSMFPDFQSYQSLDNSWHYYDEDAEPDAKIILKEVIQSWSLDGKLIGISFPMSLFHADISGLQKNLTEPNYLVRNNLLSLPCITEFLGKIISFSKDGIVQNLSKDWFKYMTCSPLRTEKYKEILLQLQINRPTFCSQQWYLAFYSLEAALQFHKVFPNPELIDSKAYARPSHNRVQDTEDFCNIARLVYDAIQQVASRSSPSNVTLNSNFHTIRNLKIALTRSSEKAQNLFYHDSMMKKFDELWEKWYLWLSLAVVLDPRYKIRFLYRSLKEAFGGDAKKYTLEVRGKICELSFRYSFQANQQSGECSNDSNTEDVPVHEELGELNHYLEEECVPENVPFDILNWWKGNASTYPTLALLARDILMIPACVVSAESAFDETDERVSLFNRKLSPEVVEALICTQDWIKSSETKDDVCGNTNMPA</sequence>
<evidence type="ECO:0000256" key="1">
    <source>
        <dbReference type="ARBA" id="ARBA00004123"/>
    </source>
</evidence>
<keyword evidence="6" id="KW-0539">Nucleus</keyword>
<feature type="domain" description="HAT C-terminal dimerisation" evidence="9">
    <location>
        <begin position="568"/>
        <end position="650"/>
    </location>
</feature>
<reference evidence="11" key="1">
    <citation type="submission" date="2020-10" db="EMBL/GenBank/DDBJ databases">
        <authorList>
            <person name="Han B."/>
            <person name="Lu T."/>
            <person name="Zhao Q."/>
            <person name="Huang X."/>
            <person name="Zhao Y."/>
        </authorList>
    </citation>
    <scope>NUCLEOTIDE SEQUENCE</scope>
</reference>
<dbReference type="AlphaFoldDB" id="A0A811PQZ8"/>
<dbReference type="PANTHER" id="PTHR46481:SF10">
    <property type="entry name" value="ZINC FINGER BED DOMAIN-CONTAINING PROTEIN 39"/>
    <property type="match status" value="1"/>
</dbReference>
<dbReference type="InterPro" id="IPR025525">
    <property type="entry name" value="hAT-like_transposase_RNase-H"/>
</dbReference>
<feature type="region of interest" description="Disordered" evidence="7">
    <location>
        <begin position="1"/>
        <end position="63"/>
    </location>
</feature>
<dbReference type="GO" id="GO:0003677">
    <property type="term" value="F:DNA binding"/>
    <property type="evidence" value="ECO:0007669"/>
    <property type="project" value="UniProtKB-KW"/>
</dbReference>
<feature type="domain" description="hAT-like transposase RNase-H fold" evidence="10">
    <location>
        <begin position="443"/>
        <end position="540"/>
    </location>
</feature>
<keyword evidence="3" id="KW-0863">Zinc-finger</keyword>
<evidence type="ECO:0000256" key="3">
    <source>
        <dbReference type="ARBA" id="ARBA00022771"/>
    </source>
</evidence>
<keyword evidence="2" id="KW-0479">Metal-binding</keyword>
<evidence type="ECO:0000256" key="2">
    <source>
        <dbReference type="ARBA" id="ARBA00022723"/>
    </source>
</evidence>
<dbReference type="PANTHER" id="PTHR46481">
    <property type="entry name" value="ZINC FINGER BED DOMAIN-CONTAINING PROTEIN 4"/>
    <property type="match status" value="1"/>
</dbReference>
<evidence type="ECO:0000259" key="10">
    <source>
        <dbReference type="Pfam" id="PF14372"/>
    </source>
</evidence>
<evidence type="ECO:0000256" key="5">
    <source>
        <dbReference type="ARBA" id="ARBA00023125"/>
    </source>
</evidence>
<evidence type="ECO:0000313" key="12">
    <source>
        <dbReference type="Proteomes" id="UP000604825"/>
    </source>
</evidence>
<feature type="compositionally biased region" description="Polar residues" evidence="7">
    <location>
        <begin position="105"/>
        <end position="121"/>
    </location>
</feature>
<keyword evidence="4" id="KW-0862">Zinc</keyword>